<accession>A0A556A8C6</accession>
<evidence type="ECO:0000256" key="9">
    <source>
        <dbReference type="NCBIfam" id="TIGR02209"/>
    </source>
</evidence>
<comment type="subcellular location">
    <subcellularLocation>
        <location evidence="8">Cell inner membrane</location>
        <topology evidence="8">Single-pass type II membrane protein</topology>
    </subcellularLocation>
    <subcellularLocation>
        <location evidence="1">Cell membrane</location>
        <topology evidence="1">Single-pass type II membrane protein</topology>
    </subcellularLocation>
    <text evidence="8">Localizes to the division septum where it forms a ring structure.</text>
</comment>
<organism evidence="10 11">
    <name type="scientific">Verticiella sediminum</name>
    <dbReference type="NCBI Taxonomy" id="1247510"/>
    <lineage>
        <taxon>Bacteria</taxon>
        <taxon>Pseudomonadati</taxon>
        <taxon>Pseudomonadota</taxon>
        <taxon>Betaproteobacteria</taxon>
        <taxon>Burkholderiales</taxon>
        <taxon>Alcaligenaceae</taxon>
        <taxon>Verticiella</taxon>
    </lineage>
</organism>
<name>A0A556A8C6_9BURK</name>
<dbReference type="OrthoDB" id="5298556at2"/>
<evidence type="ECO:0000313" key="11">
    <source>
        <dbReference type="Proteomes" id="UP000318405"/>
    </source>
</evidence>
<dbReference type="EMBL" id="VLTJ01000042">
    <property type="protein sequence ID" value="TSH89139.1"/>
    <property type="molecule type" value="Genomic_DNA"/>
</dbReference>
<dbReference type="GO" id="GO:0043093">
    <property type="term" value="P:FtsZ-dependent cytokinesis"/>
    <property type="evidence" value="ECO:0007669"/>
    <property type="project" value="UniProtKB-UniRule"/>
</dbReference>
<dbReference type="PANTHER" id="PTHR37479">
    <property type="entry name" value="CELL DIVISION PROTEIN FTSL"/>
    <property type="match status" value="1"/>
</dbReference>
<sequence length="99" mass="11162">MVRLAFVLCLVLVGCALSLVTSRYELRWATIELERARSAERDLDVAWRRLQLDLTDYAQHARIDSAARQALQMKPVSPDSILYVRPDGTIAQPVKGGHE</sequence>
<dbReference type="RefSeq" id="WP_143951254.1">
    <property type="nucleotide sequence ID" value="NZ_BAABMB010000005.1"/>
</dbReference>
<evidence type="ECO:0000256" key="8">
    <source>
        <dbReference type="HAMAP-Rule" id="MF_00910"/>
    </source>
</evidence>
<evidence type="ECO:0000256" key="7">
    <source>
        <dbReference type="ARBA" id="ARBA00023306"/>
    </source>
</evidence>
<evidence type="ECO:0000256" key="6">
    <source>
        <dbReference type="ARBA" id="ARBA00023136"/>
    </source>
</evidence>
<keyword evidence="8" id="KW-0997">Cell inner membrane</keyword>
<dbReference type="GO" id="GO:0005886">
    <property type="term" value="C:plasma membrane"/>
    <property type="evidence" value="ECO:0007669"/>
    <property type="project" value="UniProtKB-SubCell"/>
</dbReference>
<dbReference type="InterPro" id="IPR011922">
    <property type="entry name" value="Cell_div_FtsL"/>
</dbReference>
<evidence type="ECO:0000313" key="10">
    <source>
        <dbReference type="EMBL" id="TSH89139.1"/>
    </source>
</evidence>
<comment type="function">
    <text evidence="8">Essential cell division protein. May link together the upstream cell division proteins, which are predominantly cytoplasmic, with the downstream cell division proteins, which are predominantly periplasmic.</text>
</comment>
<gene>
    <name evidence="8 10" type="primary">ftsL</name>
    <name evidence="10" type="ORF">FOZ76_26385</name>
</gene>
<comment type="similarity">
    <text evidence="8">Belongs to the FtsL family.</text>
</comment>
<dbReference type="Proteomes" id="UP000318405">
    <property type="component" value="Unassembled WGS sequence"/>
</dbReference>
<keyword evidence="11" id="KW-1185">Reference proteome</keyword>
<dbReference type="GO" id="GO:0032153">
    <property type="term" value="C:cell division site"/>
    <property type="evidence" value="ECO:0007669"/>
    <property type="project" value="UniProtKB-UniRule"/>
</dbReference>
<keyword evidence="3 8" id="KW-0132">Cell division</keyword>
<evidence type="ECO:0000256" key="1">
    <source>
        <dbReference type="ARBA" id="ARBA00004401"/>
    </source>
</evidence>
<protein>
    <recommendedName>
        <fullName evidence="8 9">Cell division protein FtsL</fullName>
    </recommendedName>
</protein>
<keyword evidence="5 8" id="KW-1133">Transmembrane helix</keyword>
<dbReference type="Pfam" id="PF04999">
    <property type="entry name" value="FtsL"/>
    <property type="match status" value="1"/>
</dbReference>
<comment type="subunit">
    <text evidence="8">Part of a complex composed of FtsB, FtsL and FtsQ.</text>
</comment>
<dbReference type="PANTHER" id="PTHR37479:SF1">
    <property type="entry name" value="CELL DIVISION PROTEIN FTSL"/>
    <property type="match status" value="1"/>
</dbReference>
<dbReference type="HAMAP" id="MF_00910">
    <property type="entry name" value="FtsL"/>
    <property type="match status" value="1"/>
</dbReference>
<evidence type="ECO:0000256" key="2">
    <source>
        <dbReference type="ARBA" id="ARBA00022475"/>
    </source>
</evidence>
<keyword evidence="2 8" id="KW-1003">Cell membrane</keyword>
<proteinExistence type="inferred from homology"/>
<keyword evidence="4 8" id="KW-0812">Transmembrane</keyword>
<dbReference type="AlphaFoldDB" id="A0A556A8C6"/>
<evidence type="ECO:0000256" key="4">
    <source>
        <dbReference type="ARBA" id="ARBA00022692"/>
    </source>
</evidence>
<comment type="caution">
    <text evidence="10">The sequence shown here is derived from an EMBL/GenBank/DDBJ whole genome shotgun (WGS) entry which is preliminary data.</text>
</comment>
<dbReference type="NCBIfam" id="TIGR02209">
    <property type="entry name" value="ftsL_broad"/>
    <property type="match status" value="1"/>
</dbReference>
<evidence type="ECO:0000256" key="3">
    <source>
        <dbReference type="ARBA" id="ARBA00022618"/>
    </source>
</evidence>
<dbReference type="PROSITE" id="PS51257">
    <property type="entry name" value="PROKAR_LIPOPROTEIN"/>
    <property type="match status" value="1"/>
</dbReference>
<evidence type="ECO:0000256" key="5">
    <source>
        <dbReference type="ARBA" id="ARBA00022989"/>
    </source>
</evidence>
<reference evidence="10 11" key="1">
    <citation type="submission" date="2019-07" db="EMBL/GenBank/DDBJ databases">
        <title>Qingshengfaniella alkalisoli gen. nov., sp. nov., isolated from saline soil.</title>
        <authorList>
            <person name="Xu L."/>
            <person name="Huang X.-X."/>
            <person name="Sun J.-Q."/>
        </authorList>
    </citation>
    <scope>NUCLEOTIDE SEQUENCE [LARGE SCALE GENOMIC DNA]</scope>
    <source>
        <strain evidence="10 11">DSM 27279</strain>
    </source>
</reference>
<keyword evidence="7 8" id="KW-0131">Cell cycle</keyword>
<keyword evidence="6 8" id="KW-0472">Membrane</keyword>